<accession>A0A7W4V4V0</accession>
<dbReference type="Proteomes" id="UP000529310">
    <property type="component" value="Unassembled WGS sequence"/>
</dbReference>
<feature type="transmembrane region" description="Helical" evidence="2">
    <location>
        <begin position="79"/>
        <end position="104"/>
    </location>
</feature>
<gene>
    <name evidence="3" type="ORF">FHX49_002479</name>
</gene>
<dbReference type="RefSeq" id="WP_165140235.1">
    <property type="nucleotide sequence ID" value="NZ_CP049255.1"/>
</dbReference>
<dbReference type="InterPro" id="IPR021517">
    <property type="entry name" value="DUF3180"/>
</dbReference>
<feature type="transmembrane region" description="Helical" evidence="2">
    <location>
        <begin position="116"/>
        <end position="136"/>
    </location>
</feature>
<feature type="transmembrane region" description="Helical" evidence="2">
    <location>
        <begin position="7"/>
        <end position="27"/>
    </location>
</feature>
<comment type="caution">
    <text evidence="3">The sequence shown here is derived from an EMBL/GenBank/DDBJ whole genome shotgun (WGS) entry which is preliminary data.</text>
</comment>
<reference evidence="3 4" key="1">
    <citation type="submission" date="2020-08" db="EMBL/GenBank/DDBJ databases">
        <title>Sequencing the genomes of 1000 actinobacteria strains.</title>
        <authorList>
            <person name="Klenk H.-P."/>
        </authorList>
    </citation>
    <scope>NUCLEOTIDE SEQUENCE [LARGE SCALE GENOMIC DNA]</scope>
    <source>
        <strain evidence="3 4">DSM 27099</strain>
    </source>
</reference>
<evidence type="ECO:0000256" key="2">
    <source>
        <dbReference type="SAM" id="Phobius"/>
    </source>
</evidence>
<keyword evidence="2" id="KW-0812">Transmembrane</keyword>
<evidence type="ECO:0000256" key="1">
    <source>
        <dbReference type="SAM" id="MobiDB-lite"/>
    </source>
</evidence>
<dbReference type="EMBL" id="JACHWQ010000009">
    <property type="protein sequence ID" value="MBB2976891.1"/>
    <property type="molecule type" value="Genomic_DNA"/>
</dbReference>
<protein>
    <recommendedName>
        <fullName evidence="5">DUF3180 domain-containing protein</fullName>
    </recommendedName>
</protein>
<sequence length="164" mass="16840">MRRTNPGVLIVAAVLGTGVGFLIDQMLTAGGRPTFTPHVTLPILLVLLGAVVVVLAIPIRRATRSALATPINPFRALRIAILAKASSIVGAAMTGIALGLVLFIATRPVQPSLGSMATTIATIVCGVVLIAASLVAEHMCTIRKDDDDNADGPDEPPTTISASN</sequence>
<keyword evidence="2" id="KW-0472">Membrane</keyword>
<proteinExistence type="predicted"/>
<dbReference type="AlphaFoldDB" id="A0A7W4V4V0"/>
<organism evidence="3 4">
    <name type="scientific">Microbacterium endophyticum</name>
    <dbReference type="NCBI Taxonomy" id="1526412"/>
    <lineage>
        <taxon>Bacteria</taxon>
        <taxon>Bacillati</taxon>
        <taxon>Actinomycetota</taxon>
        <taxon>Actinomycetes</taxon>
        <taxon>Micrococcales</taxon>
        <taxon>Microbacteriaceae</taxon>
        <taxon>Microbacterium</taxon>
    </lineage>
</organism>
<feature type="region of interest" description="Disordered" evidence="1">
    <location>
        <begin position="145"/>
        <end position="164"/>
    </location>
</feature>
<evidence type="ECO:0000313" key="4">
    <source>
        <dbReference type="Proteomes" id="UP000529310"/>
    </source>
</evidence>
<evidence type="ECO:0000313" key="3">
    <source>
        <dbReference type="EMBL" id="MBB2976891.1"/>
    </source>
</evidence>
<evidence type="ECO:0008006" key="5">
    <source>
        <dbReference type="Google" id="ProtNLM"/>
    </source>
</evidence>
<feature type="transmembrane region" description="Helical" evidence="2">
    <location>
        <begin position="39"/>
        <end position="59"/>
    </location>
</feature>
<keyword evidence="2" id="KW-1133">Transmembrane helix</keyword>
<keyword evidence="4" id="KW-1185">Reference proteome</keyword>
<name>A0A7W4V4V0_9MICO</name>
<dbReference type="Pfam" id="PF11377">
    <property type="entry name" value="DUF3180"/>
    <property type="match status" value="1"/>
</dbReference>